<sequence>MRAGFGWGKDEGEGGLNALGSSGCGTMTTVSTADLRRRLVKLDAAILEQELVLDGLQRDKTAVRNELYAISTSQFRPFLFRQCLPTIDELREENGDFIRRLMQIVLLGVCRAWRIIALATPALWTTVPIRSKDEAFIDRWLGRAASLSFSMRFHARVLPPRRMRDVIHRYADRMEYLEVRCKPSDIRELKLDSAVFPLLRRVKIGVPEYQSEPISVVNVLEVLTNPPQLRAVVLVNGFEFYILPWLQLTKFEGEMNALDVFRMAPNLVEVKCAVGYLRDSDVDVISLFRLQSLTVTGSSYGNPPTDLLDSFHLPALRSLHLSDTTKPIDLETLADFFRRSAPPLRTLSPSFDLGVDLRELIDRVDNMA</sequence>
<dbReference type="Proteomes" id="UP001218218">
    <property type="component" value="Unassembled WGS sequence"/>
</dbReference>
<reference evidence="1" key="1">
    <citation type="submission" date="2023-03" db="EMBL/GenBank/DDBJ databases">
        <title>Massive genome expansion in bonnet fungi (Mycena s.s.) driven by repeated elements and novel gene families across ecological guilds.</title>
        <authorList>
            <consortium name="Lawrence Berkeley National Laboratory"/>
            <person name="Harder C.B."/>
            <person name="Miyauchi S."/>
            <person name="Viragh M."/>
            <person name="Kuo A."/>
            <person name="Thoen E."/>
            <person name="Andreopoulos B."/>
            <person name="Lu D."/>
            <person name="Skrede I."/>
            <person name="Drula E."/>
            <person name="Henrissat B."/>
            <person name="Morin E."/>
            <person name="Kohler A."/>
            <person name="Barry K."/>
            <person name="LaButti K."/>
            <person name="Morin E."/>
            <person name="Salamov A."/>
            <person name="Lipzen A."/>
            <person name="Mereny Z."/>
            <person name="Hegedus B."/>
            <person name="Baldrian P."/>
            <person name="Stursova M."/>
            <person name="Weitz H."/>
            <person name="Taylor A."/>
            <person name="Grigoriev I.V."/>
            <person name="Nagy L.G."/>
            <person name="Martin F."/>
            <person name="Kauserud H."/>
        </authorList>
    </citation>
    <scope>NUCLEOTIDE SEQUENCE</scope>
    <source>
        <strain evidence="1">CBHHK002</strain>
    </source>
</reference>
<dbReference type="PROSITE" id="PS51257">
    <property type="entry name" value="PROKAR_LIPOPROTEIN"/>
    <property type="match status" value="1"/>
</dbReference>
<gene>
    <name evidence="1" type="ORF">DFH08DRAFT_796672</name>
</gene>
<organism evidence="1 2">
    <name type="scientific">Mycena albidolilacea</name>
    <dbReference type="NCBI Taxonomy" id="1033008"/>
    <lineage>
        <taxon>Eukaryota</taxon>
        <taxon>Fungi</taxon>
        <taxon>Dikarya</taxon>
        <taxon>Basidiomycota</taxon>
        <taxon>Agaricomycotina</taxon>
        <taxon>Agaricomycetes</taxon>
        <taxon>Agaricomycetidae</taxon>
        <taxon>Agaricales</taxon>
        <taxon>Marasmiineae</taxon>
        <taxon>Mycenaceae</taxon>
        <taxon>Mycena</taxon>
    </lineage>
</organism>
<accession>A0AAD7F776</accession>
<evidence type="ECO:0000313" key="1">
    <source>
        <dbReference type="EMBL" id="KAJ7368831.1"/>
    </source>
</evidence>
<proteinExistence type="predicted"/>
<protein>
    <recommendedName>
        <fullName evidence="3">F-box domain-containing protein</fullName>
    </recommendedName>
</protein>
<dbReference type="EMBL" id="JARIHO010000001">
    <property type="protein sequence ID" value="KAJ7368831.1"/>
    <property type="molecule type" value="Genomic_DNA"/>
</dbReference>
<dbReference type="AlphaFoldDB" id="A0AAD7F776"/>
<evidence type="ECO:0008006" key="3">
    <source>
        <dbReference type="Google" id="ProtNLM"/>
    </source>
</evidence>
<evidence type="ECO:0000313" key="2">
    <source>
        <dbReference type="Proteomes" id="UP001218218"/>
    </source>
</evidence>
<name>A0AAD7F776_9AGAR</name>
<comment type="caution">
    <text evidence="1">The sequence shown here is derived from an EMBL/GenBank/DDBJ whole genome shotgun (WGS) entry which is preliminary data.</text>
</comment>
<keyword evidence="2" id="KW-1185">Reference proteome</keyword>